<gene>
    <name evidence="4" type="primary">LOC109132826</name>
</gene>
<dbReference type="Pfam" id="PF24626">
    <property type="entry name" value="SH3_Tf2-1"/>
    <property type="match status" value="1"/>
</dbReference>
<reference evidence="3" key="1">
    <citation type="journal article" date="2014" name="Nat. Commun.">
        <title>The emerging biofuel crop Camelina sativa retains a highly undifferentiated hexaploid genome structure.</title>
        <authorList>
            <person name="Kagale S."/>
            <person name="Koh C."/>
            <person name="Nixon J."/>
            <person name="Bollina V."/>
            <person name="Clarke W.E."/>
            <person name="Tuteja R."/>
            <person name="Spillane C."/>
            <person name="Robinson S.J."/>
            <person name="Links M.G."/>
            <person name="Clarke C."/>
            <person name="Higgins E.E."/>
            <person name="Huebert T."/>
            <person name="Sharpe A.G."/>
            <person name="Parkin I.A."/>
        </authorList>
    </citation>
    <scope>NUCLEOTIDE SEQUENCE [LARGE SCALE GENOMIC DNA]</scope>
    <source>
        <strain evidence="3">cv. DH55</strain>
    </source>
</reference>
<protein>
    <submittedName>
        <fullName evidence="4">Uncharacterized protein LOC109132826</fullName>
    </submittedName>
</protein>
<dbReference type="RefSeq" id="XP_019100790.1">
    <property type="nucleotide sequence ID" value="XM_019245245.1"/>
</dbReference>
<dbReference type="Proteomes" id="UP000694864">
    <property type="component" value="Chromosome 5"/>
</dbReference>
<dbReference type="InterPro" id="IPR056924">
    <property type="entry name" value="SH3_Tf2-1"/>
</dbReference>
<dbReference type="PANTHER" id="PTHR46148:SF57">
    <property type="entry name" value="OS12G0499874 PROTEIN"/>
    <property type="match status" value="1"/>
</dbReference>
<evidence type="ECO:0000256" key="1">
    <source>
        <dbReference type="SAM" id="MobiDB-lite"/>
    </source>
</evidence>
<evidence type="ECO:0000313" key="3">
    <source>
        <dbReference type="Proteomes" id="UP000694864"/>
    </source>
</evidence>
<evidence type="ECO:0000259" key="2">
    <source>
        <dbReference type="Pfam" id="PF24626"/>
    </source>
</evidence>
<proteinExistence type="predicted"/>
<reference evidence="4" key="2">
    <citation type="submission" date="2025-08" db="UniProtKB">
        <authorList>
            <consortium name="RefSeq"/>
        </authorList>
    </citation>
    <scope>IDENTIFICATION</scope>
    <source>
        <tissue evidence="4">Leaf</tissue>
    </source>
</reference>
<organism evidence="3 4">
    <name type="scientific">Camelina sativa</name>
    <name type="common">False flax</name>
    <name type="synonym">Myagrum sativum</name>
    <dbReference type="NCBI Taxonomy" id="90675"/>
    <lineage>
        <taxon>Eukaryota</taxon>
        <taxon>Viridiplantae</taxon>
        <taxon>Streptophyta</taxon>
        <taxon>Embryophyta</taxon>
        <taxon>Tracheophyta</taxon>
        <taxon>Spermatophyta</taxon>
        <taxon>Magnoliopsida</taxon>
        <taxon>eudicotyledons</taxon>
        <taxon>Gunneridae</taxon>
        <taxon>Pentapetalae</taxon>
        <taxon>rosids</taxon>
        <taxon>malvids</taxon>
        <taxon>Brassicales</taxon>
        <taxon>Brassicaceae</taxon>
        <taxon>Camelineae</taxon>
        <taxon>Camelina</taxon>
    </lineage>
</organism>
<feature type="region of interest" description="Disordered" evidence="1">
    <location>
        <begin position="196"/>
        <end position="223"/>
    </location>
</feature>
<feature type="domain" description="Tf2-1-like SH3-like" evidence="2">
    <location>
        <begin position="58"/>
        <end position="122"/>
    </location>
</feature>
<accession>A0ABM1RP52</accession>
<name>A0ABM1RP52_CAMSA</name>
<sequence length="223" mass="25801">MSDAIVLDAGWERTLFGPEIVDETAEKLKFLKIKMKEAQDRQKSYGIKRRKELEFEVGDLVYLKAMTYKGKGRFTKRKKLSPRYVGPYKVIERVGAVAYKLELPPKLDAFHKVFHVSQLRKCLSEADEVVVDVPPELQENLTVEATPIQIIDRMEKGMRRKKINMVKILWNCGGREEATWETENKMKADYPKWFKEMGEDQLDPDSGTNPFQGGETCNPRDPE</sequence>
<keyword evidence="3" id="KW-1185">Reference proteome</keyword>
<dbReference type="GeneID" id="109132826"/>
<dbReference type="PANTHER" id="PTHR46148">
    <property type="entry name" value="CHROMO DOMAIN-CONTAINING PROTEIN"/>
    <property type="match status" value="1"/>
</dbReference>
<evidence type="ECO:0000313" key="4">
    <source>
        <dbReference type="RefSeq" id="XP_019100790.1"/>
    </source>
</evidence>